<proteinExistence type="predicted"/>
<dbReference type="AlphaFoldDB" id="A0A5J4RF17"/>
<accession>A0A5J4RF17</accession>
<gene>
    <name evidence="1" type="ORF">EZS28_053317</name>
</gene>
<organism evidence="1 2">
    <name type="scientific">Streblomastix strix</name>
    <dbReference type="NCBI Taxonomy" id="222440"/>
    <lineage>
        <taxon>Eukaryota</taxon>
        <taxon>Metamonada</taxon>
        <taxon>Preaxostyla</taxon>
        <taxon>Oxymonadida</taxon>
        <taxon>Streblomastigidae</taxon>
        <taxon>Streblomastix</taxon>
    </lineage>
</organism>
<sequence>MFSKNAFRACFAFAWCSDDDAIRAFPSMDCNSDPVPPSASTSPDPRSDSFALQYKTNLKKIVGLLCRAYLQTFYALWQLRQYAQKLAQWKQCQDSYLQREDFDV</sequence>
<feature type="non-terminal residue" evidence="1">
    <location>
        <position position="104"/>
    </location>
</feature>
<protein>
    <submittedName>
        <fullName evidence="1">Uncharacterized protein</fullName>
    </submittedName>
</protein>
<evidence type="ECO:0000313" key="2">
    <source>
        <dbReference type="Proteomes" id="UP000324800"/>
    </source>
</evidence>
<evidence type="ECO:0000313" key="1">
    <source>
        <dbReference type="EMBL" id="KAA6332104.1"/>
    </source>
</evidence>
<dbReference type="Proteomes" id="UP000324800">
    <property type="component" value="Unassembled WGS sequence"/>
</dbReference>
<comment type="caution">
    <text evidence="1">The sequence shown here is derived from an EMBL/GenBank/DDBJ whole genome shotgun (WGS) entry which is preliminary data.</text>
</comment>
<dbReference type="EMBL" id="SNRW01042481">
    <property type="protein sequence ID" value="KAA6332104.1"/>
    <property type="molecule type" value="Genomic_DNA"/>
</dbReference>
<name>A0A5J4RF17_9EUKA</name>
<reference evidence="1 2" key="1">
    <citation type="submission" date="2019-03" db="EMBL/GenBank/DDBJ databases">
        <title>Single cell metagenomics reveals metabolic interactions within the superorganism composed of flagellate Streblomastix strix and complex community of Bacteroidetes bacteria on its surface.</title>
        <authorList>
            <person name="Treitli S.C."/>
            <person name="Kolisko M."/>
            <person name="Husnik F."/>
            <person name="Keeling P."/>
            <person name="Hampl V."/>
        </authorList>
    </citation>
    <scope>NUCLEOTIDE SEQUENCE [LARGE SCALE GENOMIC DNA]</scope>
    <source>
        <strain evidence="1">ST1C</strain>
    </source>
</reference>